<feature type="transmembrane region" description="Helical" evidence="7">
    <location>
        <begin position="206"/>
        <end position="225"/>
    </location>
</feature>
<dbReference type="GO" id="GO:0000155">
    <property type="term" value="F:phosphorelay sensor kinase activity"/>
    <property type="evidence" value="ECO:0007669"/>
    <property type="project" value="InterPro"/>
</dbReference>
<feature type="transmembrane region" description="Helical" evidence="7">
    <location>
        <begin position="142"/>
        <end position="162"/>
    </location>
</feature>
<keyword evidence="4" id="KW-0808">Transferase</keyword>
<feature type="transmembrane region" description="Helical" evidence="7">
    <location>
        <begin position="76"/>
        <end position="96"/>
    </location>
</feature>
<keyword evidence="7" id="KW-1133">Transmembrane helix</keyword>
<dbReference type="Pfam" id="PF00512">
    <property type="entry name" value="HisKA"/>
    <property type="match status" value="1"/>
</dbReference>
<evidence type="ECO:0000256" key="3">
    <source>
        <dbReference type="ARBA" id="ARBA00022553"/>
    </source>
</evidence>
<feature type="transmembrane region" description="Helical" evidence="7">
    <location>
        <begin position="51"/>
        <end position="70"/>
    </location>
</feature>
<gene>
    <name evidence="9" type="ORF">GCM10017083_29820</name>
</gene>
<dbReference type="SMART" id="SM00387">
    <property type="entry name" value="HATPase_c"/>
    <property type="match status" value="1"/>
</dbReference>
<dbReference type="SMART" id="SM00388">
    <property type="entry name" value="HisKA"/>
    <property type="match status" value="1"/>
</dbReference>
<dbReference type="Pfam" id="PF17159">
    <property type="entry name" value="MASE3"/>
    <property type="match status" value="1"/>
</dbReference>
<dbReference type="SUPFAM" id="SSF47384">
    <property type="entry name" value="Homodimeric domain of signal transducing histidine kinase"/>
    <property type="match status" value="1"/>
</dbReference>
<name>A0A918XSY6_9PROT</name>
<organism evidence="9 10">
    <name type="scientific">Thalassobaculum fulvum</name>
    <dbReference type="NCBI Taxonomy" id="1633335"/>
    <lineage>
        <taxon>Bacteria</taxon>
        <taxon>Pseudomonadati</taxon>
        <taxon>Pseudomonadota</taxon>
        <taxon>Alphaproteobacteria</taxon>
        <taxon>Rhodospirillales</taxon>
        <taxon>Thalassobaculaceae</taxon>
        <taxon>Thalassobaculum</taxon>
    </lineage>
</organism>
<keyword evidence="10" id="KW-1185">Reference proteome</keyword>
<evidence type="ECO:0000256" key="1">
    <source>
        <dbReference type="ARBA" id="ARBA00000085"/>
    </source>
</evidence>
<reference evidence="9" key="2">
    <citation type="submission" date="2020-09" db="EMBL/GenBank/DDBJ databases">
        <authorList>
            <person name="Sun Q."/>
            <person name="Kim S."/>
        </authorList>
    </citation>
    <scope>NUCLEOTIDE SEQUENCE</scope>
    <source>
        <strain evidence="9">KCTC 42651</strain>
    </source>
</reference>
<evidence type="ECO:0000256" key="5">
    <source>
        <dbReference type="ARBA" id="ARBA00022777"/>
    </source>
</evidence>
<proteinExistence type="predicted"/>
<dbReference type="InterPro" id="IPR033425">
    <property type="entry name" value="MASE3"/>
</dbReference>
<feature type="region of interest" description="Disordered" evidence="6">
    <location>
        <begin position="1"/>
        <end position="26"/>
    </location>
</feature>
<reference evidence="9" key="1">
    <citation type="journal article" date="2014" name="Int. J. Syst. Evol. Microbiol.">
        <title>Complete genome sequence of Corynebacterium casei LMG S-19264T (=DSM 44701T), isolated from a smear-ripened cheese.</title>
        <authorList>
            <consortium name="US DOE Joint Genome Institute (JGI-PGF)"/>
            <person name="Walter F."/>
            <person name="Albersmeier A."/>
            <person name="Kalinowski J."/>
            <person name="Ruckert C."/>
        </authorList>
    </citation>
    <scope>NUCLEOTIDE SEQUENCE</scope>
    <source>
        <strain evidence="9">KCTC 42651</strain>
    </source>
</reference>
<evidence type="ECO:0000313" key="9">
    <source>
        <dbReference type="EMBL" id="GHD53306.1"/>
    </source>
</evidence>
<keyword evidence="7" id="KW-0472">Membrane</keyword>
<evidence type="ECO:0000313" key="10">
    <source>
        <dbReference type="Proteomes" id="UP000630353"/>
    </source>
</evidence>
<dbReference type="InterPro" id="IPR036890">
    <property type="entry name" value="HATPase_C_sf"/>
</dbReference>
<dbReference type="Gene3D" id="3.30.565.10">
    <property type="entry name" value="Histidine kinase-like ATPase, C-terminal domain"/>
    <property type="match status" value="1"/>
</dbReference>
<keyword evidence="7" id="KW-0812">Transmembrane</keyword>
<dbReference type="PRINTS" id="PR00344">
    <property type="entry name" value="BCTRLSENSOR"/>
</dbReference>
<feature type="transmembrane region" description="Helical" evidence="7">
    <location>
        <begin position="261"/>
        <end position="282"/>
    </location>
</feature>
<dbReference type="Pfam" id="PF02518">
    <property type="entry name" value="HATPase_c"/>
    <property type="match status" value="1"/>
</dbReference>
<dbReference type="EC" id="2.7.13.3" evidence="2"/>
<accession>A0A918XSY6</accession>
<evidence type="ECO:0000256" key="7">
    <source>
        <dbReference type="SAM" id="Phobius"/>
    </source>
</evidence>
<dbReference type="InterPro" id="IPR003661">
    <property type="entry name" value="HisK_dim/P_dom"/>
</dbReference>
<evidence type="ECO:0000256" key="2">
    <source>
        <dbReference type="ARBA" id="ARBA00012438"/>
    </source>
</evidence>
<dbReference type="AlphaFoldDB" id="A0A918XSY6"/>
<comment type="caution">
    <text evidence="9">The sequence shown here is derived from an EMBL/GenBank/DDBJ whole genome shotgun (WGS) entry which is preliminary data.</text>
</comment>
<evidence type="ECO:0000256" key="6">
    <source>
        <dbReference type="SAM" id="MobiDB-lite"/>
    </source>
</evidence>
<dbReference type="Gene3D" id="1.10.287.130">
    <property type="match status" value="1"/>
</dbReference>
<keyword evidence="5" id="KW-0418">Kinase</keyword>
<dbReference type="PROSITE" id="PS50109">
    <property type="entry name" value="HIS_KIN"/>
    <property type="match status" value="1"/>
</dbReference>
<feature type="domain" description="Histidine kinase" evidence="8">
    <location>
        <begin position="320"/>
        <end position="541"/>
    </location>
</feature>
<feature type="transmembrane region" description="Helical" evidence="7">
    <location>
        <begin position="237"/>
        <end position="255"/>
    </location>
</feature>
<dbReference type="Proteomes" id="UP000630353">
    <property type="component" value="Unassembled WGS sequence"/>
</dbReference>
<feature type="transmembrane region" description="Helical" evidence="7">
    <location>
        <begin position="103"/>
        <end position="122"/>
    </location>
</feature>
<feature type="transmembrane region" description="Helical" evidence="7">
    <location>
        <begin position="169"/>
        <end position="186"/>
    </location>
</feature>
<evidence type="ECO:0000256" key="4">
    <source>
        <dbReference type="ARBA" id="ARBA00022679"/>
    </source>
</evidence>
<comment type="catalytic activity">
    <reaction evidence="1">
        <text>ATP + protein L-histidine = ADP + protein N-phospho-L-histidine.</text>
        <dbReference type="EC" id="2.7.13.3"/>
    </reaction>
</comment>
<dbReference type="InterPro" id="IPR004358">
    <property type="entry name" value="Sig_transdc_His_kin-like_C"/>
</dbReference>
<dbReference type="SUPFAM" id="SSF55874">
    <property type="entry name" value="ATPase domain of HSP90 chaperone/DNA topoisomerase II/histidine kinase"/>
    <property type="match status" value="1"/>
</dbReference>
<keyword evidence="3" id="KW-0597">Phosphoprotein</keyword>
<dbReference type="InterPro" id="IPR003594">
    <property type="entry name" value="HATPase_dom"/>
</dbReference>
<sequence>MAFGSPASDEPPSSGPPNQGWGAATVGDASRSRPAALGSRLAADPLANPRLWGFPIALTGILLVIAYFDFLTFHTLAEFFAISVALVMFSFSWYTSDFSRNRFLLFLASGYFWVAVLDLAHALTYKGLAILPYTGTNATSQFWIVTRYFESVLLLLAPILAGRALRKEWLFAANGVIAVGLGAWVVSGHMPDTYVEGTGLTPFKIYSEYVIIAVLIAAVVALLTYRRTLLDREEATILIASVLLTIAAELAFTVYDDPYGLANLVGHVFKLFSFWMIFQAIVASSLRRPYLDLQDALEVARESRRSAEQANQAKSDFLSMMSHDLRTPLNAIIGFSDMMRHETLGPLGNPKYAEYTEAIRKSGAQLVDLINDILDVSKIESGSYELDEELIELRPLLSEICLGYDRDTPLGRHAIRLDIPADAPRLRAERRALSQIATNLIGNSAKFSEPGSEIVVSWGPRGDGRWALGVRDRGRGIPADRIHRITEPFVQGDPHVSRRRQGIGLGLHIVRLLSELHGAALLIESVEGEGTAVHVEFPAERIVRGAATA</sequence>
<protein>
    <recommendedName>
        <fullName evidence="2">histidine kinase</fullName>
        <ecNumber evidence="2">2.7.13.3</ecNumber>
    </recommendedName>
</protein>
<dbReference type="RefSeq" id="WP_189990939.1">
    <property type="nucleotide sequence ID" value="NZ_BMZS01000006.1"/>
</dbReference>
<dbReference type="CDD" id="cd00082">
    <property type="entry name" value="HisKA"/>
    <property type="match status" value="1"/>
</dbReference>
<dbReference type="InterPro" id="IPR036097">
    <property type="entry name" value="HisK_dim/P_sf"/>
</dbReference>
<evidence type="ECO:0000259" key="8">
    <source>
        <dbReference type="PROSITE" id="PS50109"/>
    </source>
</evidence>
<dbReference type="PANTHER" id="PTHR43047">
    <property type="entry name" value="TWO-COMPONENT HISTIDINE PROTEIN KINASE"/>
    <property type="match status" value="1"/>
</dbReference>
<dbReference type="InterPro" id="IPR005467">
    <property type="entry name" value="His_kinase_dom"/>
</dbReference>
<dbReference type="EMBL" id="BMZS01000006">
    <property type="protein sequence ID" value="GHD53306.1"/>
    <property type="molecule type" value="Genomic_DNA"/>
</dbReference>